<gene>
    <name evidence="3" type="ORF">ENR23_14160</name>
</gene>
<evidence type="ECO:0008006" key="4">
    <source>
        <dbReference type="Google" id="ProtNLM"/>
    </source>
</evidence>
<evidence type="ECO:0000313" key="3">
    <source>
        <dbReference type="EMBL" id="HGZ44522.1"/>
    </source>
</evidence>
<feature type="transmembrane region" description="Helical" evidence="2">
    <location>
        <begin position="178"/>
        <end position="202"/>
    </location>
</feature>
<keyword evidence="2" id="KW-0812">Transmembrane</keyword>
<protein>
    <recommendedName>
        <fullName evidence="4">Glycerophosphoryl diester phosphodiesterase membrane domain-containing protein</fullName>
    </recommendedName>
</protein>
<feature type="compositionally biased region" description="Low complexity" evidence="1">
    <location>
        <begin position="252"/>
        <end position="269"/>
    </location>
</feature>
<evidence type="ECO:0000256" key="2">
    <source>
        <dbReference type="SAM" id="Phobius"/>
    </source>
</evidence>
<dbReference type="AlphaFoldDB" id="A0A832I405"/>
<feature type="region of interest" description="Disordered" evidence="1">
    <location>
        <begin position="249"/>
        <end position="306"/>
    </location>
</feature>
<proteinExistence type="predicted"/>
<feature type="transmembrane region" description="Helical" evidence="2">
    <location>
        <begin position="214"/>
        <end position="235"/>
    </location>
</feature>
<keyword evidence="2" id="KW-1133">Transmembrane helix</keyword>
<comment type="caution">
    <text evidence="3">The sequence shown here is derived from an EMBL/GenBank/DDBJ whole genome shotgun (WGS) entry which is preliminary data.</text>
</comment>
<evidence type="ECO:0000256" key="1">
    <source>
        <dbReference type="SAM" id="MobiDB-lite"/>
    </source>
</evidence>
<sequence>MPARTLRPAPVSMRHAFALAFDLAVRRDPLQSLVIPLAIRLPWVLALALLPAPDDTDRAGALVLVTSAALVGDFVLLLLVTAMLRFRARSVFNSPAGAAPAPATTCYALAVRRLPWLFVTEVARNMALLAAAPFLLLPAVFLGFRLSCATEAVVLNERGLSSSFARSWRLTQNRFERWLEMIAASVVIVLSIAFAGALLTVLVPGPGTQTWAALTWLAVTAVTPVIQYAWTFFYLRLVEVDSAAPALGPREPSATVQAAPAAEPAAARGPADDSDLEPPTGLPGPVHAPRLALVETHREPEPPRGA</sequence>
<feature type="transmembrane region" description="Helical" evidence="2">
    <location>
        <begin position="91"/>
        <end position="110"/>
    </location>
</feature>
<feature type="compositionally biased region" description="Basic and acidic residues" evidence="1">
    <location>
        <begin position="295"/>
        <end position="306"/>
    </location>
</feature>
<reference evidence="3" key="1">
    <citation type="journal article" date="2020" name="mSystems">
        <title>Genome- and Community-Level Interaction Insights into Carbon Utilization and Element Cycling Functions of Hydrothermarchaeota in Hydrothermal Sediment.</title>
        <authorList>
            <person name="Zhou Z."/>
            <person name="Liu Y."/>
            <person name="Xu W."/>
            <person name="Pan J."/>
            <person name="Luo Z.H."/>
            <person name="Li M."/>
        </authorList>
    </citation>
    <scope>NUCLEOTIDE SEQUENCE [LARGE SCALE GENOMIC DNA]</scope>
    <source>
        <strain evidence="3">SpSt-381</strain>
    </source>
</reference>
<name>A0A832I405_UNCEI</name>
<accession>A0A832I405</accession>
<feature type="transmembrane region" description="Helical" evidence="2">
    <location>
        <begin position="122"/>
        <end position="144"/>
    </location>
</feature>
<organism evidence="3">
    <name type="scientific">Eiseniibacteriota bacterium</name>
    <dbReference type="NCBI Taxonomy" id="2212470"/>
    <lineage>
        <taxon>Bacteria</taxon>
        <taxon>Candidatus Eiseniibacteriota</taxon>
    </lineage>
</organism>
<feature type="transmembrane region" description="Helical" evidence="2">
    <location>
        <begin position="33"/>
        <end position="53"/>
    </location>
</feature>
<dbReference type="EMBL" id="DSQF01000030">
    <property type="protein sequence ID" value="HGZ44522.1"/>
    <property type="molecule type" value="Genomic_DNA"/>
</dbReference>
<keyword evidence="2" id="KW-0472">Membrane</keyword>
<feature type="transmembrane region" description="Helical" evidence="2">
    <location>
        <begin position="59"/>
        <end position="84"/>
    </location>
</feature>